<dbReference type="PANTHER" id="PTHR35870:SF1">
    <property type="entry name" value="PROTEIN, PUTATIVE (AFU_ORTHOLOGUE AFUA_5G03330)-RELATED"/>
    <property type="match status" value="1"/>
</dbReference>
<feature type="region of interest" description="Disordered" evidence="2">
    <location>
        <begin position="406"/>
        <end position="426"/>
    </location>
</feature>
<dbReference type="GO" id="GO:0016787">
    <property type="term" value="F:hydrolase activity"/>
    <property type="evidence" value="ECO:0007669"/>
    <property type="project" value="UniProtKB-KW"/>
</dbReference>
<gene>
    <name evidence="3" type="ORF">MSAN_02459900</name>
</gene>
<organism evidence="3 4">
    <name type="scientific">Mycena sanguinolenta</name>
    <dbReference type="NCBI Taxonomy" id="230812"/>
    <lineage>
        <taxon>Eukaryota</taxon>
        <taxon>Fungi</taxon>
        <taxon>Dikarya</taxon>
        <taxon>Basidiomycota</taxon>
        <taxon>Agaricomycotina</taxon>
        <taxon>Agaricomycetes</taxon>
        <taxon>Agaricomycetidae</taxon>
        <taxon>Agaricales</taxon>
        <taxon>Marasmiineae</taxon>
        <taxon>Mycenaceae</taxon>
        <taxon>Mycena</taxon>
    </lineage>
</organism>
<protein>
    <submittedName>
        <fullName evidence="3">P-loop containing nucleoside triphosphate hydrolase protein</fullName>
    </submittedName>
</protein>
<dbReference type="GO" id="GO:0016491">
    <property type="term" value="F:oxidoreductase activity"/>
    <property type="evidence" value="ECO:0007669"/>
    <property type="project" value="UniProtKB-KW"/>
</dbReference>
<keyword evidence="1" id="KW-0560">Oxidoreductase</keyword>
<keyword evidence="3" id="KW-0378">Hydrolase</keyword>
<evidence type="ECO:0000256" key="2">
    <source>
        <dbReference type="SAM" id="MobiDB-lite"/>
    </source>
</evidence>
<reference evidence="3" key="1">
    <citation type="submission" date="2020-05" db="EMBL/GenBank/DDBJ databases">
        <title>Mycena genomes resolve the evolution of fungal bioluminescence.</title>
        <authorList>
            <person name="Tsai I.J."/>
        </authorList>
    </citation>
    <scope>NUCLEOTIDE SEQUENCE</scope>
    <source>
        <strain evidence="3">160909Yilan</strain>
    </source>
</reference>
<dbReference type="EMBL" id="JACAZH010000068">
    <property type="protein sequence ID" value="KAF7330597.1"/>
    <property type="molecule type" value="Genomic_DNA"/>
</dbReference>
<dbReference type="AlphaFoldDB" id="A0A8H7CBZ1"/>
<dbReference type="PANTHER" id="PTHR35870">
    <property type="entry name" value="PROTEIN, PUTATIVE (AFU_ORTHOLOGUE AFUA_5G03330)-RELATED"/>
    <property type="match status" value="1"/>
</dbReference>
<dbReference type="OrthoDB" id="10004862at2759"/>
<comment type="caution">
    <text evidence="3">The sequence shown here is derived from an EMBL/GenBank/DDBJ whole genome shotgun (WGS) entry which is preliminary data.</text>
</comment>
<evidence type="ECO:0000313" key="3">
    <source>
        <dbReference type="EMBL" id="KAF7330597.1"/>
    </source>
</evidence>
<proteinExistence type="predicted"/>
<accession>A0A8H7CBZ1</accession>
<keyword evidence="4" id="KW-1185">Reference proteome</keyword>
<dbReference type="InterPro" id="IPR025337">
    <property type="entry name" value="Questin_oxidase-like"/>
</dbReference>
<sequence>MHPLPVKPLQPGLVNLPGATPASATLVAELLHKDYVGHHCFYNDRHHTNHLSHQYVFVLSCPLHDLGASPECIQAMFDQEAATQRALHHGKVEPKADGITETNWTRHLGDANAHMYSDYLEFFSSAIAKHGVSQANGNGTLMLARFVGGLVHPFIQAGFGIEFGQDFMVAQGLAQAAVTEPEGASVMDTSASSLCPTPADGIPPRRLDPARSAALRAIYAKWAFDLHDGAAFPAKIEQCMWQAALLLGATGKAGRKPRMDFYLMHFLTSALFLRVVVDALAQPLHKAQLLQAYARMVAFFVLLRGRPRIDCALVMAYPAHPAPPTGRDAAGAALGKLGGSSAWLPLLNNAGLHPEAHVVKAIRALFYCAQRYGNTPAGAVVGAVDADGKETHEGAAALGWVAHGDREGSWDSSGLGWEEAWSKEDE</sequence>
<evidence type="ECO:0000313" key="4">
    <source>
        <dbReference type="Proteomes" id="UP000623467"/>
    </source>
</evidence>
<name>A0A8H7CBZ1_9AGAR</name>
<evidence type="ECO:0000256" key="1">
    <source>
        <dbReference type="ARBA" id="ARBA00023002"/>
    </source>
</evidence>
<dbReference type="Pfam" id="PF14027">
    <property type="entry name" value="Questin_oxidase"/>
    <property type="match status" value="1"/>
</dbReference>
<dbReference type="Proteomes" id="UP000623467">
    <property type="component" value="Unassembled WGS sequence"/>
</dbReference>